<organism evidence="1 2">
    <name type="scientific">Ridgeia piscesae</name>
    <name type="common">Tubeworm</name>
    <dbReference type="NCBI Taxonomy" id="27915"/>
    <lineage>
        <taxon>Eukaryota</taxon>
        <taxon>Metazoa</taxon>
        <taxon>Spiralia</taxon>
        <taxon>Lophotrochozoa</taxon>
        <taxon>Annelida</taxon>
        <taxon>Polychaeta</taxon>
        <taxon>Sedentaria</taxon>
        <taxon>Canalipalpata</taxon>
        <taxon>Sabellida</taxon>
        <taxon>Siboglinidae</taxon>
        <taxon>Ridgeia</taxon>
    </lineage>
</organism>
<dbReference type="AlphaFoldDB" id="A0AAD9KU35"/>
<comment type="caution">
    <text evidence="1">The sequence shown here is derived from an EMBL/GenBank/DDBJ whole genome shotgun (WGS) entry which is preliminary data.</text>
</comment>
<dbReference type="SUPFAM" id="SSF51695">
    <property type="entry name" value="PLC-like phosphodiesterases"/>
    <property type="match status" value="1"/>
</dbReference>
<protein>
    <recommendedName>
        <fullName evidence="3">PI-PLC X domain-containing protein 3</fullName>
    </recommendedName>
</protein>
<evidence type="ECO:0008006" key="3">
    <source>
        <dbReference type="Google" id="ProtNLM"/>
    </source>
</evidence>
<name>A0AAD9KU35_RIDPI</name>
<reference evidence="1" key="1">
    <citation type="journal article" date="2023" name="Mol. Biol. Evol.">
        <title>Third-Generation Sequencing Reveals the Adaptive Role of the Epigenome in Three Deep-Sea Polychaetes.</title>
        <authorList>
            <person name="Perez M."/>
            <person name="Aroh O."/>
            <person name="Sun Y."/>
            <person name="Lan Y."/>
            <person name="Juniper S.K."/>
            <person name="Young C.R."/>
            <person name="Angers B."/>
            <person name="Qian P.Y."/>
        </authorList>
    </citation>
    <scope>NUCLEOTIDE SEQUENCE</scope>
    <source>
        <strain evidence="1">R07B-5</strain>
    </source>
</reference>
<dbReference type="PANTHER" id="PTHR13593">
    <property type="match status" value="1"/>
</dbReference>
<dbReference type="InterPro" id="IPR017946">
    <property type="entry name" value="PLC-like_Pdiesterase_TIM-brl"/>
</dbReference>
<dbReference type="PANTHER" id="PTHR13593:SF113">
    <property type="entry name" value="SI:DKEY-266F7.9"/>
    <property type="match status" value="1"/>
</dbReference>
<evidence type="ECO:0000313" key="1">
    <source>
        <dbReference type="EMBL" id="KAK2177335.1"/>
    </source>
</evidence>
<dbReference type="Proteomes" id="UP001209878">
    <property type="component" value="Unassembled WGS sequence"/>
</dbReference>
<keyword evidence="2" id="KW-1185">Reference proteome</keyword>
<dbReference type="Gene3D" id="3.20.20.190">
    <property type="entry name" value="Phosphatidylinositol (PI) phosphodiesterase"/>
    <property type="match status" value="1"/>
</dbReference>
<dbReference type="GO" id="GO:0008081">
    <property type="term" value="F:phosphoric diester hydrolase activity"/>
    <property type="evidence" value="ECO:0007669"/>
    <property type="project" value="InterPro"/>
</dbReference>
<dbReference type="PROSITE" id="PS50007">
    <property type="entry name" value="PIPLC_X_DOMAIN"/>
    <property type="match status" value="1"/>
</dbReference>
<gene>
    <name evidence="1" type="ORF">NP493_605g01020</name>
</gene>
<dbReference type="EMBL" id="JAODUO010000605">
    <property type="protein sequence ID" value="KAK2177335.1"/>
    <property type="molecule type" value="Genomic_DNA"/>
</dbReference>
<sequence>MEQTSSQLADLPLLTDWMSELPRYLQSVPLNCLAIPGSHNSFSSYLDKDGDLGPDVSRLIRDLAKVFGPTVKDIVQRWSTTQTLSITKQLQSGIRYFDFRIAKKPKCDDVFLLHGLYGHKVETELAAIRSFLKDHPREVVLIDCNHFYCMTEFDHKQCLSMFLEVLGDIMCPVLDMDSVNLETMWQESAAGTCLLPL</sequence>
<proteinExistence type="predicted"/>
<dbReference type="GO" id="GO:0006629">
    <property type="term" value="P:lipid metabolic process"/>
    <property type="evidence" value="ECO:0007669"/>
    <property type="project" value="InterPro"/>
</dbReference>
<evidence type="ECO:0000313" key="2">
    <source>
        <dbReference type="Proteomes" id="UP001209878"/>
    </source>
</evidence>
<accession>A0AAD9KU35</accession>
<dbReference type="InterPro" id="IPR051057">
    <property type="entry name" value="PI-PLC_domain"/>
</dbReference>